<feature type="chain" id="PRO_5031076732" description="17 kDa surface antigen" evidence="6">
    <location>
        <begin position="28"/>
        <end position="236"/>
    </location>
</feature>
<dbReference type="RefSeq" id="WP_183612150.1">
    <property type="nucleotide sequence ID" value="NZ_JACICY010000002.1"/>
</dbReference>
<evidence type="ECO:0000256" key="5">
    <source>
        <dbReference type="ARBA" id="ARBA00023288"/>
    </source>
</evidence>
<feature type="domain" description="Glycine zipper 2TM" evidence="7">
    <location>
        <begin position="110"/>
        <end position="149"/>
    </location>
</feature>
<dbReference type="Proteomes" id="UP000562395">
    <property type="component" value="Unassembled WGS sequence"/>
</dbReference>
<dbReference type="InterPro" id="IPR051407">
    <property type="entry name" value="Bact_OM_lipoprot/Surf_antigen"/>
</dbReference>
<organism evidence="8 9">
    <name type="scientific">Novosphingobium hassiacum</name>
    <dbReference type="NCBI Taxonomy" id="173676"/>
    <lineage>
        <taxon>Bacteria</taxon>
        <taxon>Pseudomonadati</taxon>
        <taxon>Pseudomonadota</taxon>
        <taxon>Alphaproteobacteria</taxon>
        <taxon>Sphingomonadales</taxon>
        <taxon>Sphingomonadaceae</taxon>
        <taxon>Novosphingobium</taxon>
    </lineage>
</organism>
<comment type="caution">
    <text evidence="8">The sequence shown here is derived from an EMBL/GenBank/DDBJ whole genome shotgun (WGS) entry which is preliminary data.</text>
</comment>
<protein>
    <recommendedName>
        <fullName evidence="3">17 kDa surface antigen</fullName>
    </recommendedName>
</protein>
<reference evidence="8 9" key="1">
    <citation type="submission" date="2020-08" db="EMBL/GenBank/DDBJ databases">
        <title>Genomic Encyclopedia of Type Strains, Phase IV (KMG-IV): sequencing the most valuable type-strain genomes for metagenomic binning, comparative biology and taxonomic classification.</title>
        <authorList>
            <person name="Goeker M."/>
        </authorList>
    </citation>
    <scope>NUCLEOTIDE SEQUENCE [LARGE SCALE GENOMIC DNA]</scope>
    <source>
        <strain evidence="8 9">DSM 14552</strain>
    </source>
</reference>
<proteinExistence type="inferred from homology"/>
<evidence type="ECO:0000256" key="1">
    <source>
        <dbReference type="ARBA" id="ARBA00004459"/>
    </source>
</evidence>
<comment type="similarity">
    <text evidence="2">Belongs to the rickettsiale 17 kDa surface antigen family.</text>
</comment>
<dbReference type="Pfam" id="PF05433">
    <property type="entry name" value="Rick_17kDa_Anti"/>
    <property type="match status" value="1"/>
</dbReference>
<comment type="subcellular location">
    <subcellularLocation>
        <location evidence="1">Cell outer membrane</location>
        <topology evidence="1">Lipid-anchor</topology>
    </subcellularLocation>
</comment>
<evidence type="ECO:0000313" key="8">
    <source>
        <dbReference type="EMBL" id="MBB3859875.1"/>
    </source>
</evidence>
<keyword evidence="5" id="KW-0449">Lipoprotein</keyword>
<dbReference type="PANTHER" id="PTHR35603">
    <property type="match status" value="1"/>
</dbReference>
<keyword evidence="6" id="KW-0732">Signal</keyword>
<evidence type="ECO:0000313" key="9">
    <source>
        <dbReference type="Proteomes" id="UP000562395"/>
    </source>
</evidence>
<dbReference type="AlphaFoldDB" id="A0A7W5ZY47"/>
<evidence type="ECO:0000256" key="2">
    <source>
        <dbReference type="ARBA" id="ARBA00008681"/>
    </source>
</evidence>
<sequence length="236" mass="25383">MPHRSTVSVLTSAALLAAALTAAPAFAKDRHPPVHGNWQGQSYGGYGPGPVYYPPMVGAPWPTTVMVQPVDGAPEYPGGPQGYQHYPQPDPRWSEMEERCRKVYGDKGIGGALLGGVIGGVVGNRVAGGNRVLGTVAGAAVGAVAGTAIDKAEDRDLRRECDDYARSVQYQPAYGYPGAGGYAPYGYMMVPVMVPNQQPCTETTVVTERWVSEPVRHRSIPRRKEKRIKEKRVYTG</sequence>
<gene>
    <name evidence="8" type="ORF">GGQ88_001136</name>
</gene>
<accession>A0A7W5ZY47</accession>
<evidence type="ECO:0000256" key="3">
    <source>
        <dbReference type="ARBA" id="ARBA00015281"/>
    </source>
</evidence>
<evidence type="ECO:0000256" key="6">
    <source>
        <dbReference type="SAM" id="SignalP"/>
    </source>
</evidence>
<dbReference type="GO" id="GO:0009279">
    <property type="term" value="C:cell outer membrane"/>
    <property type="evidence" value="ECO:0007669"/>
    <property type="project" value="UniProtKB-SubCell"/>
</dbReference>
<feature type="signal peptide" evidence="6">
    <location>
        <begin position="1"/>
        <end position="27"/>
    </location>
</feature>
<name>A0A7W5ZY47_9SPHN</name>
<keyword evidence="9" id="KW-1185">Reference proteome</keyword>
<dbReference type="InterPro" id="IPR008816">
    <property type="entry name" value="Gly_zipper_2TM_dom"/>
</dbReference>
<evidence type="ECO:0000259" key="7">
    <source>
        <dbReference type="Pfam" id="PF05433"/>
    </source>
</evidence>
<evidence type="ECO:0000256" key="4">
    <source>
        <dbReference type="ARBA" id="ARBA00023136"/>
    </source>
</evidence>
<dbReference type="PANTHER" id="PTHR35603:SF2">
    <property type="entry name" value="OUTER MEMBRANE LIPOPROTEIN"/>
    <property type="match status" value="1"/>
</dbReference>
<keyword evidence="4" id="KW-0472">Membrane</keyword>
<dbReference type="EMBL" id="JACICY010000002">
    <property type="protein sequence ID" value="MBB3859875.1"/>
    <property type="molecule type" value="Genomic_DNA"/>
</dbReference>